<accession>A0A4Y2DKW8</accession>
<dbReference type="OrthoDB" id="6753017at2759"/>
<protein>
    <submittedName>
        <fullName evidence="1">Uncharacterized protein</fullName>
    </submittedName>
</protein>
<dbReference type="AlphaFoldDB" id="A0A4Y2DKW8"/>
<keyword evidence="2" id="KW-1185">Reference proteome</keyword>
<sequence length="99" mass="11580">MRENIERGVSDGILTKLILTMPILTIVSPQVEEFRGVSFTTSEHHTDAKNSRILLYNEDVLKLVDWFEFHDPFPIEDFVMSISNLHSNCYRAFECDIFR</sequence>
<dbReference type="EMBL" id="BGPR01000374">
    <property type="protein sequence ID" value="GBM16468.1"/>
    <property type="molecule type" value="Genomic_DNA"/>
</dbReference>
<evidence type="ECO:0000313" key="2">
    <source>
        <dbReference type="Proteomes" id="UP000499080"/>
    </source>
</evidence>
<reference evidence="1 2" key="1">
    <citation type="journal article" date="2019" name="Sci. Rep.">
        <title>Orb-weaving spider Araneus ventricosus genome elucidates the spidroin gene catalogue.</title>
        <authorList>
            <person name="Kono N."/>
            <person name="Nakamura H."/>
            <person name="Ohtoshi R."/>
            <person name="Moran D.A.P."/>
            <person name="Shinohara A."/>
            <person name="Yoshida Y."/>
            <person name="Fujiwara M."/>
            <person name="Mori M."/>
            <person name="Tomita M."/>
            <person name="Arakawa K."/>
        </authorList>
    </citation>
    <scope>NUCLEOTIDE SEQUENCE [LARGE SCALE GENOMIC DNA]</scope>
</reference>
<comment type="caution">
    <text evidence="1">The sequence shown here is derived from an EMBL/GenBank/DDBJ whole genome shotgun (WGS) entry which is preliminary data.</text>
</comment>
<evidence type="ECO:0000313" key="1">
    <source>
        <dbReference type="EMBL" id="GBM16468.1"/>
    </source>
</evidence>
<proteinExistence type="predicted"/>
<organism evidence="1 2">
    <name type="scientific">Araneus ventricosus</name>
    <name type="common">Orbweaver spider</name>
    <name type="synonym">Epeira ventricosa</name>
    <dbReference type="NCBI Taxonomy" id="182803"/>
    <lineage>
        <taxon>Eukaryota</taxon>
        <taxon>Metazoa</taxon>
        <taxon>Ecdysozoa</taxon>
        <taxon>Arthropoda</taxon>
        <taxon>Chelicerata</taxon>
        <taxon>Arachnida</taxon>
        <taxon>Araneae</taxon>
        <taxon>Araneomorphae</taxon>
        <taxon>Entelegynae</taxon>
        <taxon>Araneoidea</taxon>
        <taxon>Araneidae</taxon>
        <taxon>Araneus</taxon>
    </lineage>
</organism>
<name>A0A4Y2DKW8_ARAVE</name>
<gene>
    <name evidence="1" type="ORF">AVEN_94953_1</name>
</gene>
<dbReference type="Proteomes" id="UP000499080">
    <property type="component" value="Unassembled WGS sequence"/>
</dbReference>